<dbReference type="InterPro" id="IPR031330">
    <property type="entry name" value="Gly_Hdrlase_35_cat"/>
</dbReference>
<dbReference type="Gene3D" id="3.20.20.80">
    <property type="entry name" value="Glycosidases"/>
    <property type="match status" value="1"/>
</dbReference>
<dbReference type="EMBL" id="JBAGLP010000116">
    <property type="protein sequence ID" value="MEG3614706.1"/>
    <property type="molecule type" value="Genomic_DNA"/>
</dbReference>
<comment type="similarity">
    <text evidence="1 4">Belongs to the glycosyl hydrolase 35 family.</text>
</comment>
<accession>A0ABU7Z5Q7</accession>
<dbReference type="PRINTS" id="PR00742">
    <property type="entry name" value="GLHYDRLASE35"/>
</dbReference>
<dbReference type="Pfam" id="PF21467">
    <property type="entry name" value="BetaGal_gal-bd"/>
    <property type="match status" value="1"/>
</dbReference>
<protein>
    <submittedName>
        <fullName evidence="8">Beta-galactosidase family protein</fullName>
    </submittedName>
</protein>
<feature type="domain" description="Beta-galactosidase 1-like first all-beta" evidence="6">
    <location>
        <begin position="373"/>
        <end position="479"/>
    </location>
</feature>
<dbReference type="InterPro" id="IPR017853">
    <property type="entry name" value="GH"/>
</dbReference>
<name>A0ABU7Z5Q7_9MICO</name>
<comment type="caution">
    <text evidence="8">The sequence shown here is derived from an EMBL/GenBank/DDBJ whole genome shotgun (WGS) entry which is preliminary data.</text>
</comment>
<gene>
    <name evidence="8" type="ORF">V5O49_06170</name>
</gene>
<proteinExistence type="inferred from homology"/>
<dbReference type="InterPro" id="IPR048912">
    <property type="entry name" value="BetaGal1-like_ABD1"/>
</dbReference>
<dbReference type="InterPro" id="IPR008979">
    <property type="entry name" value="Galactose-bd-like_sf"/>
</dbReference>
<evidence type="ECO:0000259" key="6">
    <source>
        <dbReference type="Pfam" id="PF21317"/>
    </source>
</evidence>
<dbReference type="Pfam" id="PF01301">
    <property type="entry name" value="Glyco_hydro_35"/>
    <property type="match status" value="1"/>
</dbReference>
<dbReference type="SUPFAM" id="SSF51445">
    <property type="entry name" value="(Trans)glycosidases"/>
    <property type="match status" value="1"/>
</dbReference>
<reference evidence="8" key="1">
    <citation type="journal article" date="2024" name="Antonie Van Leeuwenhoek">
        <title>Isoptericola haloaureus sp. nov., a dimorphic actinobacterium isolated from mangrove sediments of southeast India, implicating biosaline agricultural significance through nitrogen fixation and salt tolerance genes.</title>
        <authorList>
            <person name="Prathaban M."/>
            <person name="Prathiviraj R."/>
            <person name="Ravichandran M."/>
            <person name="Natarajan S.D."/>
            <person name="Sobanaa M."/>
            <person name="Hari Krishna Kumar S."/>
            <person name="Chandrasekar V."/>
            <person name="Selvin J."/>
        </authorList>
    </citation>
    <scope>NUCLEOTIDE SEQUENCE</scope>
    <source>
        <strain evidence="8">MP1014</strain>
    </source>
</reference>
<dbReference type="Pfam" id="PF21317">
    <property type="entry name" value="BetaGal_ABD_1"/>
    <property type="match status" value="1"/>
</dbReference>
<dbReference type="PANTHER" id="PTHR23421">
    <property type="entry name" value="BETA-GALACTOSIDASE RELATED"/>
    <property type="match status" value="1"/>
</dbReference>
<evidence type="ECO:0000313" key="8">
    <source>
        <dbReference type="EMBL" id="MEG3614706.1"/>
    </source>
</evidence>
<feature type="domain" description="Glycoside hydrolase 35 catalytic" evidence="5">
    <location>
        <begin position="11"/>
        <end position="328"/>
    </location>
</feature>
<evidence type="ECO:0000256" key="3">
    <source>
        <dbReference type="ARBA" id="ARBA00023295"/>
    </source>
</evidence>
<dbReference type="RefSeq" id="WP_332901465.1">
    <property type="nucleotide sequence ID" value="NZ_JBAGLP010000116.1"/>
</dbReference>
<sequence>MPRFDIGDEDFLLDGERLQIVSGALHYFRVHPDQWADRIRSARLMGLDTIETYVAWNHHSPVPGEFRTDGRRDLARFLDLVAAEGMHAIVRPGPYICAEWTGGGLPAWLLADPAVGVRRAEPRFLAAIGDYYRAVAEIVAPRQVTRGGSVLMMQVENEYGAYGDDPVPVRQEYLRTLAGMLRDAGIEVPLFTSDQADDEHLSRGSLPELHTTANFGSRSPERLALLRRHQPTGPLMCMEYWNGWFDSWGLHHHTTAPDATAQDLDALLSAGASVNLYMVHGGTNFGLTSGANDKGVYRPITTSYDYDAPLAEHGAPTAKYRLLKEVVARHRDVPPESPAAVPRTPQLDVTLDRAVPLDDVVGLLGDAHRSEHPPTHDDLGAWDGFVRYATQVRADDAVVTVQEVRDRALVALDGEPVGLLDRTAGIHAAALPARAGELTLLVEDQGRVNYGSRIGEPKGILGPVRTATRELTGWDTTPLRFDDDGGVLRTAVTDALRAAPPSEVTPPGRPLAGPALARGTFASEAGVDHFLRLDGWTKGVVWVNGFCLGRYWHAGPTRTLYLPGPVVRVENEIVVLELHGATTRTVRCVPGPDLGHTEE</sequence>
<dbReference type="InterPro" id="IPR048913">
    <property type="entry name" value="BetaGal_gal-bd"/>
</dbReference>
<keyword evidence="3" id="KW-0326">Glycosidase</keyword>
<keyword evidence="9" id="KW-1185">Reference proteome</keyword>
<dbReference type="InterPro" id="IPR001944">
    <property type="entry name" value="Glycoside_Hdrlase_35"/>
</dbReference>
<dbReference type="InterPro" id="IPR026283">
    <property type="entry name" value="B-gal_1-like"/>
</dbReference>
<keyword evidence="2" id="KW-0378">Hydrolase</keyword>
<evidence type="ECO:0000256" key="2">
    <source>
        <dbReference type="ARBA" id="ARBA00022801"/>
    </source>
</evidence>
<evidence type="ECO:0000256" key="4">
    <source>
        <dbReference type="RuleBase" id="RU003679"/>
    </source>
</evidence>
<evidence type="ECO:0000256" key="1">
    <source>
        <dbReference type="ARBA" id="ARBA00009809"/>
    </source>
</evidence>
<evidence type="ECO:0000313" key="9">
    <source>
        <dbReference type="Proteomes" id="UP001310387"/>
    </source>
</evidence>
<dbReference type="PIRSF" id="PIRSF006336">
    <property type="entry name" value="B-gal"/>
    <property type="match status" value="1"/>
</dbReference>
<evidence type="ECO:0000259" key="7">
    <source>
        <dbReference type="Pfam" id="PF21467"/>
    </source>
</evidence>
<dbReference type="Gene3D" id="2.60.120.260">
    <property type="entry name" value="Galactose-binding domain-like"/>
    <property type="match status" value="2"/>
</dbReference>
<feature type="domain" description="Beta-galactosidase galactose-binding" evidence="7">
    <location>
        <begin position="515"/>
        <end position="568"/>
    </location>
</feature>
<reference evidence="8" key="2">
    <citation type="submission" date="2024-02" db="EMBL/GenBank/DDBJ databases">
        <authorList>
            <person name="Prathaban M."/>
            <person name="Mythili R."/>
            <person name="Sharmila Devi N."/>
            <person name="Sobanaa M."/>
            <person name="Prathiviraj R."/>
            <person name="Selvin J."/>
        </authorList>
    </citation>
    <scope>NUCLEOTIDE SEQUENCE</scope>
    <source>
        <strain evidence="8">MP1014</strain>
    </source>
</reference>
<organism evidence="8 9">
    <name type="scientific">Isoptericola haloaureus</name>
    <dbReference type="NCBI Taxonomy" id="1542902"/>
    <lineage>
        <taxon>Bacteria</taxon>
        <taxon>Bacillati</taxon>
        <taxon>Actinomycetota</taxon>
        <taxon>Actinomycetes</taxon>
        <taxon>Micrococcales</taxon>
        <taxon>Promicromonosporaceae</taxon>
        <taxon>Isoptericola</taxon>
    </lineage>
</organism>
<dbReference type="SUPFAM" id="SSF49785">
    <property type="entry name" value="Galactose-binding domain-like"/>
    <property type="match status" value="1"/>
</dbReference>
<dbReference type="Proteomes" id="UP001310387">
    <property type="component" value="Unassembled WGS sequence"/>
</dbReference>
<evidence type="ECO:0000259" key="5">
    <source>
        <dbReference type="Pfam" id="PF01301"/>
    </source>
</evidence>